<reference evidence="2" key="1">
    <citation type="submission" date="2020-01" db="EMBL/GenBank/DDBJ databases">
        <title>Insect and environment-associated Actinomycetes.</title>
        <authorList>
            <person name="Currrie C."/>
            <person name="Chevrette M."/>
            <person name="Carlson C."/>
            <person name="Stubbendieck R."/>
            <person name="Wendt-Pienkowski E."/>
        </authorList>
    </citation>
    <scope>NUCLEOTIDE SEQUENCE</scope>
    <source>
        <strain evidence="2">SID12501</strain>
    </source>
</reference>
<accession>A0A6B3C8R0</accession>
<feature type="domain" description="Esterase Ig-like N-terminal" evidence="1">
    <location>
        <begin position="3"/>
        <end position="49"/>
    </location>
</feature>
<comment type="caution">
    <text evidence="2">The sequence shown here is derived from an EMBL/GenBank/DDBJ whole genome shotgun (WGS) entry which is preliminary data.</text>
</comment>
<proteinExistence type="predicted"/>
<dbReference type="Gene3D" id="2.60.40.2180">
    <property type="match status" value="1"/>
</dbReference>
<dbReference type="Pfam" id="PF18435">
    <property type="entry name" value="EstA_Ig_like"/>
    <property type="match status" value="1"/>
</dbReference>
<evidence type="ECO:0000259" key="1">
    <source>
        <dbReference type="Pfam" id="PF18435"/>
    </source>
</evidence>
<sequence length="90" mass="9765">MGVTAVTEVGSFGQQVTQVVLEYGADVDASGLTPADFRVEDSGYNFRFAGIETRAVEPLDQLLRKGETSKEVYVLRRLQEDPDAPAELSG</sequence>
<name>A0A6B3C8R0_9ACTN</name>
<dbReference type="EMBL" id="JAAGLU010000257">
    <property type="protein sequence ID" value="NEC92854.1"/>
    <property type="molecule type" value="Genomic_DNA"/>
</dbReference>
<evidence type="ECO:0000313" key="2">
    <source>
        <dbReference type="EMBL" id="NEC92854.1"/>
    </source>
</evidence>
<feature type="non-terminal residue" evidence="2">
    <location>
        <position position="90"/>
    </location>
</feature>
<protein>
    <recommendedName>
        <fullName evidence="1">Esterase Ig-like N-terminal domain-containing protein</fullName>
    </recommendedName>
</protein>
<dbReference type="AlphaFoldDB" id="A0A6B3C8R0"/>
<gene>
    <name evidence="2" type="ORF">G3I71_45590</name>
</gene>
<organism evidence="2">
    <name type="scientific">Streptomyces sp. SID12501</name>
    <dbReference type="NCBI Taxonomy" id="2706042"/>
    <lineage>
        <taxon>Bacteria</taxon>
        <taxon>Bacillati</taxon>
        <taxon>Actinomycetota</taxon>
        <taxon>Actinomycetes</taxon>
        <taxon>Kitasatosporales</taxon>
        <taxon>Streptomycetaceae</taxon>
        <taxon>Streptomyces</taxon>
    </lineage>
</organism>
<dbReference type="InterPro" id="IPR041172">
    <property type="entry name" value="EstA_Ig-like_N"/>
</dbReference>